<name>A0A9W9D5U4_9PLEO</name>
<evidence type="ECO:0000313" key="3">
    <source>
        <dbReference type="Proteomes" id="UP001140510"/>
    </source>
</evidence>
<accession>A0A9W9D5U4</accession>
<dbReference type="OrthoDB" id="3792684at2759"/>
<gene>
    <name evidence="2" type="ORF">N0V91_008058</name>
</gene>
<feature type="compositionally biased region" description="Basic and acidic residues" evidence="1">
    <location>
        <begin position="619"/>
        <end position="628"/>
    </location>
</feature>
<feature type="region of interest" description="Disordered" evidence="1">
    <location>
        <begin position="1"/>
        <end position="55"/>
    </location>
</feature>
<proteinExistence type="predicted"/>
<organism evidence="2 3">
    <name type="scientific">Didymella pomorum</name>
    <dbReference type="NCBI Taxonomy" id="749634"/>
    <lineage>
        <taxon>Eukaryota</taxon>
        <taxon>Fungi</taxon>
        <taxon>Dikarya</taxon>
        <taxon>Ascomycota</taxon>
        <taxon>Pezizomycotina</taxon>
        <taxon>Dothideomycetes</taxon>
        <taxon>Pleosporomycetidae</taxon>
        <taxon>Pleosporales</taxon>
        <taxon>Pleosporineae</taxon>
        <taxon>Didymellaceae</taxon>
        <taxon>Didymella</taxon>
    </lineage>
</organism>
<evidence type="ECO:0000256" key="1">
    <source>
        <dbReference type="SAM" id="MobiDB-lite"/>
    </source>
</evidence>
<comment type="caution">
    <text evidence="2">The sequence shown here is derived from an EMBL/GenBank/DDBJ whole genome shotgun (WGS) entry which is preliminary data.</text>
</comment>
<keyword evidence="3" id="KW-1185">Reference proteome</keyword>
<feature type="region of interest" description="Disordered" evidence="1">
    <location>
        <begin position="566"/>
        <end position="628"/>
    </location>
</feature>
<reference evidence="2" key="1">
    <citation type="submission" date="2022-10" db="EMBL/GenBank/DDBJ databases">
        <title>Tapping the CABI collections for fungal endophytes: first genome assemblies for Collariella, Neodidymelliopsis, Ascochyta clinopodiicola, Didymella pomorum, Didymosphaeria variabile, Neocosmospora piperis and Neocucurbitaria cava.</title>
        <authorList>
            <person name="Hill R."/>
        </authorList>
    </citation>
    <scope>NUCLEOTIDE SEQUENCE</scope>
    <source>
        <strain evidence="2">IMI 355091</strain>
    </source>
</reference>
<protein>
    <submittedName>
        <fullName evidence="2">Uncharacterized protein</fullName>
    </submittedName>
</protein>
<dbReference type="Proteomes" id="UP001140510">
    <property type="component" value="Unassembled WGS sequence"/>
</dbReference>
<sequence>MAMPKIKSEGSPEFQLPAAPVKSRGRIETLFAASPALQKRDENTARTRPKYTPRPLPLRVYQDAELQHYPAKTKPEPLDEGNVVAAAPTPAKDRVVQPQHNKFVGPRYTSGRHGTQKLPTASWLSSRPDSAKKIPALTTTFPLYNILAKYSRLHSTRSSFTRYPLFAYAQPIQCVERMENFGFGGEDGFGGGQEMDLDGIGAYNGLPDQHHMAIVPLAEFQKLQAEVHGLKGVVHELYNLNAQLYARLNDFDVRVGQLEQHKASGQNLSSSATYVGTALSEGLLGTNAINTTPVKVDTRLVTETLAKRPVAKAFNGEDSTMPGRTKYRKKLQLEIPDTQVAPAAGAGIPTPIASALQAPPSTMVSSFPATPRTPYTPGKIGPPDSYKKTTTSINKRAIHNLNKSMPPQNVQLPLVPLTDTEVVVYFFNSLSRPVVSLRLYARGWGPASIVQCLNKHRDVDPPYLRNTASVKCTTAIKLGEKLYGANWEKEYRPVFASAEDPKATDFIRADEKVTVDYEIRALGAALKQHPTEEEGGIFTECVKYCIENDAPYTLSNVHQLAIDLQNGDVPQHPASPNHDALSESNETDGDTSDPPSPLAERSGLLGHTGGTINFTAVNKQREKHEEEA</sequence>
<evidence type="ECO:0000313" key="2">
    <source>
        <dbReference type="EMBL" id="KAJ4401282.1"/>
    </source>
</evidence>
<feature type="region of interest" description="Disordered" evidence="1">
    <location>
        <begin position="103"/>
        <end position="125"/>
    </location>
</feature>
<dbReference type="AlphaFoldDB" id="A0A9W9D5U4"/>
<dbReference type="EMBL" id="JAPEVA010000076">
    <property type="protein sequence ID" value="KAJ4401282.1"/>
    <property type="molecule type" value="Genomic_DNA"/>
</dbReference>
<feature type="compositionally biased region" description="Basic and acidic residues" evidence="1">
    <location>
        <begin position="1"/>
        <end position="10"/>
    </location>
</feature>